<dbReference type="GO" id="GO:0043176">
    <property type="term" value="F:amine binding"/>
    <property type="evidence" value="ECO:0007669"/>
    <property type="project" value="InterPro"/>
</dbReference>
<dbReference type="Gene3D" id="2.40.128.20">
    <property type="match status" value="1"/>
</dbReference>
<dbReference type="SUPFAM" id="SSF50814">
    <property type="entry name" value="Lipocalins"/>
    <property type="match status" value="1"/>
</dbReference>
<keyword evidence="1" id="KW-0732">Signal</keyword>
<feature type="signal peptide" evidence="1">
    <location>
        <begin position="1"/>
        <end position="23"/>
    </location>
</feature>
<reference evidence="2" key="1">
    <citation type="submission" date="2014-03" db="EMBL/GenBank/DDBJ databases">
        <title>The sialotranscriptome of Amblyomma triste, Amblyomma parvum and Amblyomma cajennense ticks, uncovered by 454-based RNA-seq.</title>
        <authorList>
            <person name="Garcia G.R."/>
            <person name="Gardinassi L.G."/>
            <person name="Ribeiro J.M."/>
            <person name="Anatriello E."/>
            <person name="Ferreira B.R."/>
            <person name="Moreira H.N."/>
            <person name="Mafra C."/>
            <person name="Olegario M.M."/>
            <person name="Szabo P.J."/>
            <person name="Miranda-Santos I.K."/>
            <person name="Maruyama S.R."/>
        </authorList>
    </citation>
    <scope>NUCLEOTIDE SEQUENCE</scope>
    <source>
        <strain evidence="2">Uberlandia</strain>
        <tissue evidence="2">Salivary glands</tissue>
    </source>
</reference>
<feature type="chain" id="PRO_5001517251" evidence="1">
    <location>
        <begin position="24"/>
        <end position="196"/>
    </location>
</feature>
<dbReference type="InterPro" id="IPR002970">
    <property type="entry name" value="Tick_his-bd"/>
</dbReference>
<dbReference type="EMBL" id="GBBK01000346">
    <property type="protein sequence ID" value="JAC24136.1"/>
    <property type="molecule type" value="mRNA"/>
</dbReference>
<proteinExistence type="evidence at transcript level"/>
<dbReference type="InterPro" id="IPR012674">
    <property type="entry name" value="Calycin"/>
</dbReference>
<accession>A0A023FQR3</accession>
<organism evidence="2">
    <name type="scientific">Amblyomma cajennense</name>
    <name type="common">Cayenne tick</name>
    <name type="synonym">Acarus cajennensis</name>
    <dbReference type="NCBI Taxonomy" id="34607"/>
    <lineage>
        <taxon>Eukaryota</taxon>
        <taxon>Metazoa</taxon>
        <taxon>Ecdysozoa</taxon>
        <taxon>Arthropoda</taxon>
        <taxon>Chelicerata</taxon>
        <taxon>Arachnida</taxon>
        <taxon>Acari</taxon>
        <taxon>Parasitiformes</taxon>
        <taxon>Ixodida</taxon>
        <taxon>Ixodoidea</taxon>
        <taxon>Ixodidae</taxon>
        <taxon>Amblyomminae</taxon>
        <taxon>Amblyomma</taxon>
    </lineage>
</organism>
<sequence>MDLWPWYLLYLITVVMPTCPGEAKKKLTDRPKNNGSNEDSPWKFLSSTNIYLNKTNISLPMSCIKANTTERNQCEETLSHVVSFKNASSGLWGHLNATYAPFNKSEKVATAFISVDPTFNVTTIYTFLDSDYKYCAVVHKWKHPTITGFGNICELWVNDEYFQSMDSELQSSCNKKFQEHCRCQTPFSYDIHECDC</sequence>
<protein>
    <submittedName>
        <fullName evidence="2">Putative lipocalin</fullName>
    </submittedName>
</protein>
<evidence type="ECO:0000256" key="1">
    <source>
        <dbReference type="SAM" id="SignalP"/>
    </source>
</evidence>
<evidence type="ECO:0000313" key="2">
    <source>
        <dbReference type="EMBL" id="JAC24136.1"/>
    </source>
</evidence>
<dbReference type="AlphaFoldDB" id="A0A023FQR3"/>
<name>A0A023FQR3_AMBCJ</name>
<dbReference type="Pfam" id="PF02098">
    <property type="entry name" value="His_binding"/>
    <property type="match status" value="1"/>
</dbReference>
<dbReference type="GO" id="GO:0030682">
    <property type="term" value="P:symbiont-mediated perturbation of host defenses"/>
    <property type="evidence" value="ECO:0007669"/>
    <property type="project" value="InterPro"/>
</dbReference>